<proteinExistence type="predicted"/>
<dbReference type="EMBL" id="NIZV01000529">
    <property type="protein sequence ID" value="RSL86487.1"/>
    <property type="molecule type" value="Genomic_DNA"/>
</dbReference>
<feature type="compositionally biased region" description="Low complexity" evidence="1">
    <location>
        <begin position="191"/>
        <end position="206"/>
    </location>
</feature>
<organism evidence="2 3">
    <name type="scientific">Fusarium ambrosium</name>
    <dbReference type="NCBI Taxonomy" id="131363"/>
    <lineage>
        <taxon>Eukaryota</taxon>
        <taxon>Fungi</taxon>
        <taxon>Dikarya</taxon>
        <taxon>Ascomycota</taxon>
        <taxon>Pezizomycotina</taxon>
        <taxon>Sordariomycetes</taxon>
        <taxon>Hypocreomycetidae</taxon>
        <taxon>Hypocreales</taxon>
        <taxon>Nectriaceae</taxon>
        <taxon>Fusarium</taxon>
        <taxon>Fusarium solani species complex</taxon>
    </lineage>
</organism>
<accession>A0A428S9I1</accession>
<evidence type="ECO:0000313" key="2">
    <source>
        <dbReference type="EMBL" id="RSL86487.1"/>
    </source>
</evidence>
<reference evidence="2 3" key="1">
    <citation type="submission" date="2017-06" db="EMBL/GenBank/DDBJ databases">
        <title>Cmopartive genomic analysis of Ambrosia Fusariam Clade fungi.</title>
        <authorList>
            <person name="Stajich J.E."/>
            <person name="Carrillo J."/>
            <person name="Kijimoto T."/>
            <person name="Eskalen A."/>
            <person name="O'Donnell K."/>
            <person name="Kasson M."/>
        </authorList>
    </citation>
    <scope>NUCLEOTIDE SEQUENCE [LARGE SCALE GENOMIC DNA]</scope>
    <source>
        <strain evidence="2 3">NRRL 20438</strain>
    </source>
</reference>
<evidence type="ECO:0000256" key="1">
    <source>
        <dbReference type="SAM" id="MobiDB-lite"/>
    </source>
</evidence>
<feature type="region of interest" description="Disordered" evidence="1">
    <location>
        <begin position="105"/>
        <end position="206"/>
    </location>
</feature>
<dbReference type="AlphaFoldDB" id="A0A428S9I1"/>
<comment type="caution">
    <text evidence="2">The sequence shown here is derived from an EMBL/GenBank/DDBJ whole genome shotgun (WGS) entry which is preliminary data.</text>
</comment>
<protein>
    <submittedName>
        <fullName evidence="2">Uncharacterized protein</fullName>
    </submittedName>
</protein>
<keyword evidence="3" id="KW-1185">Reference proteome</keyword>
<feature type="compositionally biased region" description="Pro residues" evidence="1">
    <location>
        <begin position="177"/>
        <end position="190"/>
    </location>
</feature>
<gene>
    <name evidence="2" type="ORF">CDV31_016392</name>
</gene>
<name>A0A428S9I1_9HYPO</name>
<sequence>MIISTDILTNTGPLADPVATSGSKLVTAPPTPVLSSSIAGPDPLFIDQLNDHIEKIGASCLPKCLQDPSRRARSEDLSSDSDEADAAPWTLKEFAIKVFRRAPKKQVMDKAPFDRKRKLGQQESRLTPRPVKHPRRVKNGLARPGQILTQERSESPPMPKIRTNRPIQGQQLHSPPQTNPPTPPSGPIPTPSSDESSTPPTHRQHY</sequence>
<evidence type="ECO:0000313" key="3">
    <source>
        <dbReference type="Proteomes" id="UP000288429"/>
    </source>
</evidence>
<dbReference type="Proteomes" id="UP000288429">
    <property type="component" value="Unassembled WGS sequence"/>
</dbReference>